<gene>
    <name evidence="1" type="ORF">O181_058808</name>
</gene>
<evidence type="ECO:0000313" key="2">
    <source>
        <dbReference type="Proteomes" id="UP000765509"/>
    </source>
</evidence>
<dbReference type="Proteomes" id="UP000765509">
    <property type="component" value="Unassembled WGS sequence"/>
</dbReference>
<sequence>MSLKAQTRINTICKAWIITPHGGNQKFGILLFVHEMTSTPPPENLTPLPCLLSHMNWLLNPFLIISNPQHAYAPAPPSRYASAAAPPYPPSPTLMLPHPFHLTSSSSSCTLIPPYSSSTPLTIFTLMLFPQNMPPMPP</sequence>
<name>A0A9Q3EDR0_9BASI</name>
<comment type="caution">
    <text evidence="1">The sequence shown here is derived from an EMBL/GenBank/DDBJ whole genome shotgun (WGS) entry which is preliminary data.</text>
</comment>
<proteinExistence type="predicted"/>
<dbReference type="AlphaFoldDB" id="A0A9Q3EDR0"/>
<protein>
    <submittedName>
        <fullName evidence="1">Uncharacterized protein</fullName>
    </submittedName>
</protein>
<keyword evidence="2" id="KW-1185">Reference proteome</keyword>
<reference evidence="1" key="1">
    <citation type="submission" date="2021-03" db="EMBL/GenBank/DDBJ databases">
        <title>Draft genome sequence of rust myrtle Austropuccinia psidii MF-1, a brazilian biotype.</title>
        <authorList>
            <person name="Quecine M.C."/>
            <person name="Pachon D.M.R."/>
            <person name="Bonatelli M.L."/>
            <person name="Correr F.H."/>
            <person name="Franceschini L.M."/>
            <person name="Leite T.F."/>
            <person name="Margarido G.R.A."/>
            <person name="Almeida C.A."/>
            <person name="Ferrarezi J.A."/>
            <person name="Labate C.A."/>
        </authorList>
    </citation>
    <scope>NUCLEOTIDE SEQUENCE</scope>
    <source>
        <strain evidence="1">MF-1</strain>
    </source>
</reference>
<accession>A0A9Q3EDR0</accession>
<evidence type="ECO:0000313" key="1">
    <source>
        <dbReference type="EMBL" id="MBW0519093.1"/>
    </source>
</evidence>
<organism evidence="1 2">
    <name type="scientific">Austropuccinia psidii MF-1</name>
    <dbReference type="NCBI Taxonomy" id="1389203"/>
    <lineage>
        <taxon>Eukaryota</taxon>
        <taxon>Fungi</taxon>
        <taxon>Dikarya</taxon>
        <taxon>Basidiomycota</taxon>
        <taxon>Pucciniomycotina</taxon>
        <taxon>Pucciniomycetes</taxon>
        <taxon>Pucciniales</taxon>
        <taxon>Sphaerophragmiaceae</taxon>
        <taxon>Austropuccinia</taxon>
    </lineage>
</organism>
<dbReference type="EMBL" id="AVOT02027112">
    <property type="protein sequence ID" value="MBW0519093.1"/>
    <property type="molecule type" value="Genomic_DNA"/>
</dbReference>